<dbReference type="Gene3D" id="3.40.109.10">
    <property type="entry name" value="NADH Oxidase"/>
    <property type="match status" value="1"/>
</dbReference>
<dbReference type="NCBIfam" id="TIGR03605">
    <property type="entry name" value="antibiot_sagB"/>
    <property type="match status" value="1"/>
</dbReference>
<gene>
    <name evidence="2" type="ORF">ENF18_02610</name>
</gene>
<accession>A0A7C0VBZ5</accession>
<comment type="caution">
    <text evidence="2">The sequence shown here is derived from an EMBL/GenBank/DDBJ whole genome shotgun (WGS) entry which is preliminary data.</text>
</comment>
<sequence>MVIGLVLLVAGISLKSMDSIRLPEPIEHRFFLEDALKKRRSLREYSGKEVSIQELSNLLYAAQGITDTVNNFRASPSAGALYPLTIYILWNDALWRYEPETHTIYKIRNDRKLKKELYMACLLQEWVLNAPVVFVFAADYQKTAVKYGKRAWRYIYMEVGHACQNLLLEAVALGMGGVPVGAFEDHRVKGILDIKEEPVYIVPAGYKP</sequence>
<dbReference type="EMBL" id="DQWE01000119">
    <property type="protein sequence ID" value="HDI82668.1"/>
    <property type="molecule type" value="Genomic_DNA"/>
</dbReference>
<dbReference type="GO" id="GO:0016491">
    <property type="term" value="F:oxidoreductase activity"/>
    <property type="evidence" value="ECO:0007669"/>
    <property type="project" value="InterPro"/>
</dbReference>
<reference evidence="2" key="1">
    <citation type="journal article" date="2020" name="mSystems">
        <title>Genome- and Community-Level Interaction Insights into Carbon Utilization and Element Cycling Functions of Hydrothermarchaeota in Hydrothermal Sediment.</title>
        <authorList>
            <person name="Zhou Z."/>
            <person name="Liu Y."/>
            <person name="Xu W."/>
            <person name="Pan J."/>
            <person name="Luo Z.H."/>
            <person name="Li M."/>
        </authorList>
    </citation>
    <scope>NUCLEOTIDE SEQUENCE [LARGE SCALE GENOMIC DNA]</scope>
    <source>
        <strain evidence="2">HyVt-102</strain>
    </source>
</reference>
<protein>
    <submittedName>
        <fullName evidence="2">SagB/ThcOx family dehydrogenase</fullName>
    </submittedName>
</protein>
<dbReference type="SUPFAM" id="SSF55469">
    <property type="entry name" value="FMN-dependent nitroreductase-like"/>
    <property type="match status" value="1"/>
</dbReference>
<feature type="domain" description="Nitroreductase" evidence="1">
    <location>
        <begin position="36"/>
        <end position="206"/>
    </location>
</feature>
<dbReference type="Pfam" id="PF00881">
    <property type="entry name" value="Nitroreductase"/>
    <property type="match status" value="1"/>
</dbReference>
<dbReference type="CDD" id="cd02142">
    <property type="entry name" value="McbC_SagB-like_oxidoreductase"/>
    <property type="match status" value="1"/>
</dbReference>
<dbReference type="PANTHER" id="PTHR43745:SF2">
    <property type="entry name" value="NITROREDUCTASE MJ1384-RELATED"/>
    <property type="match status" value="1"/>
</dbReference>
<dbReference type="InterPro" id="IPR020051">
    <property type="entry name" value="SagB-type_dehydrogenase"/>
</dbReference>
<name>A0A7C0VBZ5_UNCW3</name>
<dbReference type="AlphaFoldDB" id="A0A7C0VBZ5"/>
<dbReference type="InterPro" id="IPR000415">
    <property type="entry name" value="Nitroreductase-like"/>
</dbReference>
<dbReference type="PANTHER" id="PTHR43745">
    <property type="entry name" value="NITROREDUCTASE MJ1384-RELATED"/>
    <property type="match status" value="1"/>
</dbReference>
<evidence type="ECO:0000313" key="2">
    <source>
        <dbReference type="EMBL" id="HDI82668.1"/>
    </source>
</evidence>
<organism evidence="2">
    <name type="scientific">candidate division WOR-3 bacterium</name>
    <dbReference type="NCBI Taxonomy" id="2052148"/>
    <lineage>
        <taxon>Bacteria</taxon>
        <taxon>Bacteria division WOR-3</taxon>
    </lineage>
</organism>
<dbReference type="InterPro" id="IPR052544">
    <property type="entry name" value="Bacteriocin_Proc_Enz"/>
</dbReference>
<dbReference type="InterPro" id="IPR029479">
    <property type="entry name" value="Nitroreductase"/>
</dbReference>
<proteinExistence type="predicted"/>
<evidence type="ECO:0000259" key="1">
    <source>
        <dbReference type="Pfam" id="PF00881"/>
    </source>
</evidence>
<dbReference type="Proteomes" id="UP000885847">
    <property type="component" value="Unassembled WGS sequence"/>
</dbReference>